<proteinExistence type="predicted"/>
<gene>
    <name evidence="2" type="ORF">H9L09_15130</name>
</gene>
<dbReference type="Pfam" id="PF20068">
    <property type="entry name" value="Amphi-Trp"/>
    <property type="match status" value="1"/>
</dbReference>
<sequence length="84" mass="9065">MADVKLERKESLSRQEAAVWLSALSKAFARGGHVELPVGGGTLGLHLPEQVRAEFEVEVSGEEVQVEIEFTWSTAKPSSGDPDS</sequence>
<dbReference type="EMBL" id="CP060713">
    <property type="protein sequence ID" value="QNN51856.1"/>
    <property type="molecule type" value="Genomic_DNA"/>
</dbReference>
<evidence type="ECO:0000313" key="2">
    <source>
        <dbReference type="EMBL" id="QNN51856.1"/>
    </source>
</evidence>
<evidence type="ECO:0000313" key="3">
    <source>
        <dbReference type="Proteomes" id="UP000515947"/>
    </source>
</evidence>
<reference evidence="2 3" key="1">
    <citation type="submission" date="2020-08" db="EMBL/GenBank/DDBJ databases">
        <title>Genome sequence of Nocardioides mesophilus KACC 16243T.</title>
        <authorList>
            <person name="Hyun D.-W."/>
            <person name="Bae J.-W."/>
        </authorList>
    </citation>
    <scope>NUCLEOTIDE SEQUENCE [LARGE SCALE GENOMIC DNA]</scope>
    <source>
        <strain evidence="2 3">KACC 16243</strain>
    </source>
</reference>
<dbReference type="RefSeq" id="WP_187577699.1">
    <property type="nucleotide sequence ID" value="NZ_CP060713.1"/>
</dbReference>
<dbReference type="NCBIfam" id="TIGR04354">
    <property type="entry name" value="amphi-Trp"/>
    <property type="match status" value="1"/>
</dbReference>
<evidence type="ECO:0000259" key="1">
    <source>
        <dbReference type="Pfam" id="PF20068"/>
    </source>
</evidence>
<dbReference type="InterPro" id="IPR027598">
    <property type="entry name" value="Amphi-Trp_dom"/>
</dbReference>
<keyword evidence="3" id="KW-1185">Reference proteome</keyword>
<dbReference type="AlphaFoldDB" id="A0A7G9R8D1"/>
<protein>
    <submittedName>
        <fullName evidence="2">Amphi-Trp domain-containing protein</fullName>
    </submittedName>
</protein>
<name>A0A7G9R8D1_9ACTN</name>
<dbReference type="Proteomes" id="UP000515947">
    <property type="component" value="Chromosome"/>
</dbReference>
<organism evidence="2 3">
    <name type="scientific">Nocardioides mesophilus</name>
    <dbReference type="NCBI Taxonomy" id="433659"/>
    <lineage>
        <taxon>Bacteria</taxon>
        <taxon>Bacillati</taxon>
        <taxon>Actinomycetota</taxon>
        <taxon>Actinomycetes</taxon>
        <taxon>Propionibacteriales</taxon>
        <taxon>Nocardioidaceae</taxon>
        <taxon>Nocardioides</taxon>
    </lineage>
</organism>
<dbReference type="KEGG" id="nmes:H9L09_15130"/>
<feature type="domain" description="Amphi-Trp" evidence="1">
    <location>
        <begin position="3"/>
        <end position="78"/>
    </location>
</feature>
<accession>A0A7G9R8D1</accession>